<dbReference type="AlphaFoldDB" id="A0A9P9J9P5"/>
<evidence type="ECO:0000313" key="3">
    <source>
        <dbReference type="Proteomes" id="UP000717696"/>
    </source>
</evidence>
<protein>
    <submittedName>
        <fullName evidence="2">Uncharacterized protein</fullName>
    </submittedName>
</protein>
<name>A0A9P9J9P5_9HYPO</name>
<reference evidence="2" key="1">
    <citation type="journal article" date="2021" name="Nat. Commun.">
        <title>Genetic determinants of endophytism in the Arabidopsis root mycobiome.</title>
        <authorList>
            <person name="Mesny F."/>
            <person name="Miyauchi S."/>
            <person name="Thiergart T."/>
            <person name="Pickel B."/>
            <person name="Atanasova L."/>
            <person name="Karlsson M."/>
            <person name="Huettel B."/>
            <person name="Barry K.W."/>
            <person name="Haridas S."/>
            <person name="Chen C."/>
            <person name="Bauer D."/>
            <person name="Andreopoulos W."/>
            <person name="Pangilinan J."/>
            <person name="LaButti K."/>
            <person name="Riley R."/>
            <person name="Lipzen A."/>
            <person name="Clum A."/>
            <person name="Drula E."/>
            <person name="Henrissat B."/>
            <person name="Kohler A."/>
            <person name="Grigoriev I.V."/>
            <person name="Martin F.M."/>
            <person name="Hacquard S."/>
        </authorList>
    </citation>
    <scope>NUCLEOTIDE SEQUENCE</scope>
    <source>
        <strain evidence="2">MPI-CAGE-AT-0021</strain>
    </source>
</reference>
<gene>
    <name evidence="2" type="ORF">B0J13DRAFT_606595</name>
</gene>
<dbReference type="Proteomes" id="UP000717696">
    <property type="component" value="Unassembled WGS sequence"/>
</dbReference>
<feature type="compositionally biased region" description="Basic residues" evidence="1">
    <location>
        <begin position="230"/>
        <end position="255"/>
    </location>
</feature>
<feature type="region of interest" description="Disordered" evidence="1">
    <location>
        <begin position="1"/>
        <end position="25"/>
    </location>
</feature>
<feature type="region of interest" description="Disordered" evidence="1">
    <location>
        <begin position="92"/>
        <end position="120"/>
    </location>
</feature>
<comment type="caution">
    <text evidence="2">The sequence shown here is derived from an EMBL/GenBank/DDBJ whole genome shotgun (WGS) entry which is preliminary data.</text>
</comment>
<feature type="region of interest" description="Disordered" evidence="1">
    <location>
        <begin position="219"/>
        <end position="274"/>
    </location>
</feature>
<keyword evidence="3" id="KW-1185">Reference proteome</keyword>
<feature type="compositionally biased region" description="Basic and acidic residues" evidence="1">
    <location>
        <begin position="103"/>
        <end position="120"/>
    </location>
</feature>
<evidence type="ECO:0000313" key="2">
    <source>
        <dbReference type="EMBL" id="KAH7149466.1"/>
    </source>
</evidence>
<accession>A0A9P9J9P5</accession>
<organism evidence="2 3">
    <name type="scientific">Dactylonectria estremocensis</name>
    <dbReference type="NCBI Taxonomy" id="1079267"/>
    <lineage>
        <taxon>Eukaryota</taxon>
        <taxon>Fungi</taxon>
        <taxon>Dikarya</taxon>
        <taxon>Ascomycota</taxon>
        <taxon>Pezizomycotina</taxon>
        <taxon>Sordariomycetes</taxon>
        <taxon>Hypocreomycetidae</taxon>
        <taxon>Hypocreales</taxon>
        <taxon>Nectriaceae</taxon>
        <taxon>Dactylonectria</taxon>
    </lineage>
</organism>
<sequence length="352" mass="39036">MDSFGGGEERGSWGSEASWQSGAGGVSDDWALGAMALGVQDRVGMGAGVSGMTGDDDMYELRASPKWPRRRGISSWAETKFDQLLVQGPAVVGQDATPQGRLRGRDEAKRDEKKAKRRAEAEEGRMAGVCEERERCEWEGARPEFDRMGELGWSLGRPGWYDVEVELSTSPASPFFFLAATHTLPLEMGEWAKVTVPGTAFARATRGPNKVLCTQVRRRRDVGGKASKTERHKKKQAIKREMRRRRTPAQHRNSGRGRWMAKEGGHGDAGQTAQLRGRTTGWTGGLNSWWLVAVEEAEVAWSPRSTMTSTMGIEERVAHDGSGGSTGTGFPVRFRNYRTLVEWIQMISWMRD</sequence>
<evidence type="ECO:0000256" key="1">
    <source>
        <dbReference type="SAM" id="MobiDB-lite"/>
    </source>
</evidence>
<dbReference type="EMBL" id="JAGMUU010000007">
    <property type="protein sequence ID" value="KAH7149466.1"/>
    <property type="molecule type" value="Genomic_DNA"/>
</dbReference>
<proteinExistence type="predicted"/>